<accession>A0A3A2ZKM4</accession>
<organism evidence="4 5">
    <name type="scientific">Aspergillus sclerotialis</name>
    <dbReference type="NCBI Taxonomy" id="2070753"/>
    <lineage>
        <taxon>Eukaryota</taxon>
        <taxon>Fungi</taxon>
        <taxon>Dikarya</taxon>
        <taxon>Ascomycota</taxon>
        <taxon>Pezizomycotina</taxon>
        <taxon>Eurotiomycetes</taxon>
        <taxon>Eurotiomycetidae</taxon>
        <taxon>Eurotiales</taxon>
        <taxon>Aspergillaceae</taxon>
        <taxon>Aspergillus</taxon>
        <taxon>Aspergillus subgen. Polypaecilum</taxon>
    </lineage>
</organism>
<dbReference type="GO" id="GO:0000045">
    <property type="term" value="P:autophagosome assembly"/>
    <property type="evidence" value="ECO:0007669"/>
    <property type="project" value="TreeGrafter"/>
</dbReference>
<dbReference type="InterPro" id="IPR012445">
    <property type="entry name" value="ATG101"/>
</dbReference>
<comment type="caution">
    <text evidence="4">The sequence shown here is derived from an EMBL/GenBank/DDBJ whole genome shotgun (WGS) entry which is preliminary data.</text>
</comment>
<protein>
    <recommendedName>
        <fullName evidence="2">Autophagy-related protein 101</fullName>
    </recommendedName>
</protein>
<dbReference type="AlphaFoldDB" id="A0A3A2ZKM4"/>
<evidence type="ECO:0000313" key="5">
    <source>
        <dbReference type="Proteomes" id="UP000266188"/>
    </source>
</evidence>
<gene>
    <name evidence="4" type="ORF">PHISCL_07740</name>
</gene>
<keyword evidence="3" id="KW-0072">Autophagy</keyword>
<evidence type="ECO:0000256" key="1">
    <source>
        <dbReference type="ARBA" id="ARBA00007130"/>
    </source>
</evidence>
<dbReference type="GO" id="GO:1990316">
    <property type="term" value="C:Atg1/ULK1 kinase complex"/>
    <property type="evidence" value="ECO:0007669"/>
    <property type="project" value="TreeGrafter"/>
</dbReference>
<dbReference type="Proteomes" id="UP000266188">
    <property type="component" value="Unassembled WGS sequence"/>
</dbReference>
<dbReference type="OrthoDB" id="10259639at2759"/>
<dbReference type="EMBL" id="MVGC01000357">
    <property type="protein sequence ID" value="RJE19914.1"/>
    <property type="molecule type" value="Genomic_DNA"/>
</dbReference>
<dbReference type="Pfam" id="PF07855">
    <property type="entry name" value="ATG101"/>
    <property type="match status" value="1"/>
</dbReference>
<proteinExistence type="inferred from homology"/>
<sequence length="241" mass="26854">MEPRKTPPEYFLEIFADTSSVRDVLKGVLNLIFFHRYFPSIRPTTIDVLDLTLPAINDVNLETLIDSRVSTLVRQHLSSSAGGGGLGGVGVGPGGVGTGGVRGRIAVEFYEKRRRRSGIWFSGLAGKTGEEEVCWEIWTLHVTMLRRGRSLVRPIHPLDCRVGVVCLKELSMLMVSAALERTKVRKAMENMLQKAALKILTVVNRDKDHIPPITTSDSNPFPYRIVLNPRADSWQNRLGLH</sequence>
<evidence type="ECO:0000313" key="4">
    <source>
        <dbReference type="EMBL" id="RJE19914.1"/>
    </source>
</evidence>
<reference evidence="5" key="1">
    <citation type="submission" date="2017-02" db="EMBL/GenBank/DDBJ databases">
        <authorList>
            <person name="Tafer H."/>
            <person name="Lopandic K."/>
        </authorList>
    </citation>
    <scope>NUCLEOTIDE SEQUENCE [LARGE SCALE GENOMIC DNA]</scope>
    <source>
        <strain evidence="5">CBS 366.77</strain>
    </source>
</reference>
<dbReference type="STRING" id="2070753.A0A3A2ZKM4"/>
<evidence type="ECO:0000256" key="3">
    <source>
        <dbReference type="ARBA" id="ARBA00023006"/>
    </source>
</evidence>
<dbReference type="GO" id="GO:0019901">
    <property type="term" value="F:protein kinase binding"/>
    <property type="evidence" value="ECO:0007669"/>
    <property type="project" value="TreeGrafter"/>
</dbReference>
<dbReference type="PANTHER" id="PTHR13292">
    <property type="entry name" value="AUTOPHAGY-RELATED PROTEIN 101"/>
    <property type="match status" value="1"/>
</dbReference>
<dbReference type="PANTHER" id="PTHR13292:SF0">
    <property type="entry name" value="AUTOPHAGY-RELATED PROTEIN 101"/>
    <property type="match status" value="1"/>
</dbReference>
<dbReference type="GO" id="GO:0000407">
    <property type="term" value="C:phagophore assembly site"/>
    <property type="evidence" value="ECO:0007669"/>
    <property type="project" value="TreeGrafter"/>
</dbReference>
<evidence type="ECO:0000256" key="2">
    <source>
        <dbReference type="ARBA" id="ARBA00018874"/>
    </source>
</evidence>
<comment type="similarity">
    <text evidence="1">Belongs to the ATG101 family.</text>
</comment>
<keyword evidence="5" id="KW-1185">Reference proteome</keyword>
<name>A0A3A2ZKM4_9EURO</name>